<name>A9NSG4_PICSI</name>
<reference evidence="1" key="1">
    <citation type="journal article" date="2008" name="BMC Genomics">
        <title>A conifer genomics resource of 200,000 spruce (Picea spp.) ESTs and 6,464 high-quality, sequence-finished full-length cDNAs for Sitka spruce (Picea sitchensis).</title>
        <authorList>
            <person name="Ralph S.G."/>
            <person name="Chun H.J."/>
            <person name="Kolosova N."/>
            <person name="Cooper D."/>
            <person name="Oddy C."/>
            <person name="Ritland C.E."/>
            <person name="Kirkpatrick R."/>
            <person name="Moore R."/>
            <person name="Barber S."/>
            <person name="Holt R.A."/>
            <person name="Jones S.J."/>
            <person name="Marra M.A."/>
            <person name="Douglas C.J."/>
            <person name="Ritland K."/>
            <person name="Bohlmann J."/>
        </authorList>
    </citation>
    <scope>NUCLEOTIDE SEQUENCE</scope>
    <source>
        <tissue evidence="1">Green portion of the leader tissue</tissue>
    </source>
</reference>
<sequence>MLSLSVVRSLVLRDETVEHVNSIAKASSLLYLSKQLPRWRRINGTNACNNTRVDNGGFPYLVFVPTEEVMRDALRVAAIARDIGMEFCGDLINDRLIYSWPALGMAAHESISLPFPRLGDAHLQELNEFANLSRGFFRVENLSLPLPPCNSYSNSHSNSRRGRERGSGSLGVTLNKELIDSMDKFTRVMAGAGWSMFKLKSTEEMYYVYRKVDFKLRLQWDGLNPSPAPAFRARELRLPDLNLTSAPTEILEYVLLMTDDLFYLNHKPPCTSSRRSSSSSFPAYKMKS</sequence>
<proteinExistence type="evidence at transcript level"/>
<dbReference type="EMBL" id="EF084253">
    <property type="protein sequence ID" value="ABK23575.1"/>
    <property type="molecule type" value="mRNA"/>
</dbReference>
<protein>
    <submittedName>
        <fullName evidence="1">Uncharacterized protein</fullName>
    </submittedName>
</protein>
<evidence type="ECO:0000313" key="1">
    <source>
        <dbReference type="EMBL" id="ABK23575.1"/>
    </source>
</evidence>
<organism evidence="1">
    <name type="scientific">Picea sitchensis</name>
    <name type="common">Sitka spruce</name>
    <name type="synonym">Pinus sitchensis</name>
    <dbReference type="NCBI Taxonomy" id="3332"/>
    <lineage>
        <taxon>Eukaryota</taxon>
        <taxon>Viridiplantae</taxon>
        <taxon>Streptophyta</taxon>
        <taxon>Embryophyta</taxon>
        <taxon>Tracheophyta</taxon>
        <taxon>Spermatophyta</taxon>
        <taxon>Pinopsida</taxon>
        <taxon>Pinidae</taxon>
        <taxon>Conifers I</taxon>
        <taxon>Pinales</taxon>
        <taxon>Pinaceae</taxon>
        <taxon>Picea</taxon>
    </lineage>
</organism>
<dbReference type="AlphaFoldDB" id="A9NSG4"/>
<accession>A9NSG4</accession>